<feature type="transmembrane region" description="Helical" evidence="9">
    <location>
        <begin position="480"/>
        <end position="502"/>
    </location>
</feature>
<evidence type="ECO:0000256" key="1">
    <source>
        <dbReference type="ARBA" id="ARBA00004653"/>
    </source>
</evidence>
<gene>
    <name evidence="12" type="ORF">FSP39_005548</name>
</gene>
<dbReference type="AlphaFoldDB" id="A0AA88XSK2"/>
<feature type="transmembrane region" description="Helical" evidence="9">
    <location>
        <begin position="240"/>
        <end position="261"/>
    </location>
</feature>
<dbReference type="GO" id="GO:0000139">
    <property type="term" value="C:Golgi membrane"/>
    <property type="evidence" value="ECO:0007669"/>
    <property type="project" value="UniProtKB-SubCell"/>
</dbReference>
<accession>A0AA88XSK2</accession>
<keyword evidence="5 9" id="KW-0812">Transmembrane</keyword>
<proteinExistence type="inferred from homology"/>
<protein>
    <recommendedName>
        <fullName evidence="14">Protein wntless</fullName>
    </recommendedName>
</protein>
<feature type="domain" description="Wntless-like transmembrane" evidence="10">
    <location>
        <begin position="235"/>
        <end position="506"/>
    </location>
</feature>
<feature type="transmembrane region" description="Helical" evidence="9">
    <location>
        <begin position="347"/>
        <end position="367"/>
    </location>
</feature>
<name>A0AA88XSK2_PINIB</name>
<dbReference type="PANTHER" id="PTHR13449:SF2">
    <property type="entry name" value="PROTEIN WNTLESS HOMOLOG"/>
    <property type="match status" value="1"/>
</dbReference>
<dbReference type="InterPro" id="IPR053936">
    <property type="entry name" value="WLS_GOLD"/>
</dbReference>
<keyword evidence="6 9" id="KW-1133">Transmembrane helix</keyword>
<keyword evidence="7" id="KW-0333">Golgi apparatus</keyword>
<evidence type="ECO:0000256" key="7">
    <source>
        <dbReference type="ARBA" id="ARBA00023034"/>
    </source>
</evidence>
<keyword evidence="4" id="KW-0879">Wnt signaling pathway</keyword>
<feature type="transmembrane region" description="Helical" evidence="9">
    <location>
        <begin position="273"/>
        <end position="295"/>
    </location>
</feature>
<sequence length="548" mass="62278">MTGVVLENLSWKKLSFLGICLLLLQLAFFLIGGLVAPAPSNVVTVIGTKCYDRGSVLHRNRWFIPRGRNACESLDSLDSSDAKIVDESITEKQVVFSFWIPGPRDGAERQMHPIFQSMLGVLDLDIEFDPANPVGREPTLQLDIRMGVRNKDDREDDWKLLAESVEDRTLQCALPAHDKAKGAYYNCELLQLFELGSVHHHFYLVNIRLPVNFVKGYNVGIGKVIDLTIHTIHQNGGFSYVWFSMKSAMFPMVLLVLVWFWRRITQLDRPANLLERTLFSLGIAMSILNLPLEWFSLSFNTPFMVLLNDIRQGGFYAMLLSFWIIFAGEHILDTVERNRLNLYWKHLSAVVFGCICLFIFEMCERGIQLKNPFFSIWVSAVGTKLALAFLILAGIAACCYFFFLCYMIFCVFRTIGTKRASLASMTSLRKSYYMGLIYRFKFLMILTLICAALTVVFFILSQFSEGYWKWADNEQRLEYSSAFFTGVYGMWNVYVFGLLSLYAPSHKTVVEIDAGDGSSEETVQLTDLPVTPTEASALQSFVSKAAQD</sequence>
<evidence type="ECO:0000256" key="6">
    <source>
        <dbReference type="ARBA" id="ARBA00022989"/>
    </source>
</evidence>
<evidence type="ECO:0000256" key="3">
    <source>
        <dbReference type="ARBA" id="ARBA00022473"/>
    </source>
</evidence>
<dbReference type="GO" id="GO:0006886">
    <property type="term" value="P:intracellular protein transport"/>
    <property type="evidence" value="ECO:0007669"/>
    <property type="project" value="TreeGrafter"/>
</dbReference>
<evidence type="ECO:0000256" key="9">
    <source>
        <dbReference type="SAM" id="Phobius"/>
    </source>
</evidence>
<dbReference type="GO" id="GO:0016055">
    <property type="term" value="P:Wnt signaling pathway"/>
    <property type="evidence" value="ECO:0007669"/>
    <property type="project" value="UniProtKB-KW"/>
</dbReference>
<dbReference type="InterPro" id="IPR047843">
    <property type="entry name" value="WLS-like_TM"/>
</dbReference>
<comment type="subcellular location">
    <subcellularLocation>
        <location evidence="1">Golgi apparatus membrane</location>
        <topology evidence="1">Multi-pass membrane protein</topology>
    </subcellularLocation>
</comment>
<feature type="transmembrane region" description="Helical" evidence="9">
    <location>
        <begin position="315"/>
        <end position="335"/>
    </location>
</feature>
<evidence type="ECO:0000256" key="4">
    <source>
        <dbReference type="ARBA" id="ARBA00022687"/>
    </source>
</evidence>
<comment type="caution">
    <text evidence="12">The sequence shown here is derived from an EMBL/GenBank/DDBJ whole genome shotgun (WGS) entry which is preliminary data.</text>
</comment>
<dbReference type="Pfam" id="PF06664">
    <property type="entry name" value="WLS-like_TM"/>
    <property type="match status" value="1"/>
</dbReference>
<dbReference type="Pfam" id="PF21883">
    <property type="entry name" value="WLS_GOLD"/>
    <property type="match status" value="1"/>
</dbReference>
<evidence type="ECO:0000256" key="2">
    <source>
        <dbReference type="ARBA" id="ARBA00008148"/>
    </source>
</evidence>
<evidence type="ECO:0000259" key="11">
    <source>
        <dbReference type="Pfam" id="PF21883"/>
    </source>
</evidence>
<dbReference type="Proteomes" id="UP001186944">
    <property type="component" value="Unassembled WGS sequence"/>
</dbReference>
<evidence type="ECO:0008006" key="14">
    <source>
        <dbReference type="Google" id="ProtNLM"/>
    </source>
</evidence>
<dbReference type="GO" id="GO:0017147">
    <property type="term" value="F:Wnt-protein binding"/>
    <property type="evidence" value="ECO:0007669"/>
    <property type="project" value="InterPro"/>
</dbReference>
<keyword evidence="3" id="KW-0217">Developmental protein</keyword>
<keyword evidence="8 9" id="KW-0472">Membrane</keyword>
<evidence type="ECO:0000313" key="13">
    <source>
        <dbReference type="Proteomes" id="UP001186944"/>
    </source>
</evidence>
<dbReference type="InterPro" id="IPR009551">
    <property type="entry name" value="Wntless"/>
</dbReference>
<evidence type="ECO:0000259" key="10">
    <source>
        <dbReference type="Pfam" id="PF06664"/>
    </source>
</evidence>
<dbReference type="GO" id="GO:0061355">
    <property type="term" value="P:Wnt protein secretion"/>
    <property type="evidence" value="ECO:0007669"/>
    <property type="project" value="TreeGrafter"/>
</dbReference>
<evidence type="ECO:0000313" key="12">
    <source>
        <dbReference type="EMBL" id="KAK3089677.1"/>
    </source>
</evidence>
<feature type="transmembrane region" description="Helical" evidence="9">
    <location>
        <begin position="436"/>
        <end position="460"/>
    </location>
</feature>
<comment type="similarity">
    <text evidence="2">Belongs to the wntless family.</text>
</comment>
<evidence type="ECO:0000256" key="5">
    <source>
        <dbReference type="ARBA" id="ARBA00022692"/>
    </source>
</evidence>
<dbReference type="EMBL" id="VSWD01000010">
    <property type="protein sequence ID" value="KAK3089677.1"/>
    <property type="molecule type" value="Genomic_DNA"/>
</dbReference>
<keyword evidence="13" id="KW-1185">Reference proteome</keyword>
<organism evidence="12 13">
    <name type="scientific">Pinctada imbricata</name>
    <name type="common">Atlantic pearl-oyster</name>
    <name type="synonym">Pinctada martensii</name>
    <dbReference type="NCBI Taxonomy" id="66713"/>
    <lineage>
        <taxon>Eukaryota</taxon>
        <taxon>Metazoa</taxon>
        <taxon>Spiralia</taxon>
        <taxon>Lophotrochozoa</taxon>
        <taxon>Mollusca</taxon>
        <taxon>Bivalvia</taxon>
        <taxon>Autobranchia</taxon>
        <taxon>Pteriomorphia</taxon>
        <taxon>Pterioida</taxon>
        <taxon>Pterioidea</taxon>
        <taxon>Pteriidae</taxon>
        <taxon>Pinctada</taxon>
    </lineage>
</organism>
<evidence type="ECO:0000256" key="8">
    <source>
        <dbReference type="ARBA" id="ARBA00023136"/>
    </source>
</evidence>
<dbReference type="PANTHER" id="PTHR13449">
    <property type="entry name" value="INTEGRAL MEMBRANE PROTEIN GPR177"/>
    <property type="match status" value="1"/>
</dbReference>
<feature type="transmembrane region" description="Helical" evidence="9">
    <location>
        <begin position="387"/>
        <end position="415"/>
    </location>
</feature>
<feature type="domain" description="Wntless GOLD" evidence="11">
    <location>
        <begin position="48"/>
        <end position="234"/>
    </location>
</feature>
<reference evidence="12" key="1">
    <citation type="submission" date="2019-08" db="EMBL/GenBank/DDBJ databases">
        <title>The improved chromosome-level genome for the pearl oyster Pinctada fucata martensii using PacBio sequencing and Hi-C.</title>
        <authorList>
            <person name="Zheng Z."/>
        </authorList>
    </citation>
    <scope>NUCLEOTIDE SEQUENCE</scope>
    <source>
        <strain evidence="12">ZZ-2019</strain>
        <tissue evidence="12">Adductor muscle</tissue>
    </source>
</reference>